<feature type="compositionally biased region" description="Basic and acidic residues" evidence="1">
    <location>
        <begin position="102"/>
        <end position="111"/>
    </location>
</feature>
<reference evidence="2 3" key="1">
    <citation type="submission" date="2016-11" db="EMBL/GenBank/DDBJ databases">
        <title>The macronuclear genome of Stentor coeruleus: a giant cell with tiny introns.</title>
        <authorList>
            <person name="Slabodnick M."/>
            <person name="Ruby J.G."/>
            <person name="Reiff S.B."/>
            <person name="Swart E.C."/>
            <person name="Gosai S."/>
            <person name="Prabakaran S."/>
            <person name="Witkowska E."/>
            <person name="Larue G.E."/>
            <person name="Fisher S."/>
            <person name="Freeman R.M."/>
            <person name="Gunawardena J."/>
            <person name="Chu W."/>
            <person name="Stover N.A."/>
            <person name="Gregory B.D."/>
            <person name="Nowacki M."/>
            <person name="Derisi J."/>
            <person name="Roy S.W."/>
            <person name="Marshall W.F."/>
            <person name="Sood P."/>
        </authorList>
    </citation>
    <scope>NUCLEOTIDE SEQUENCE [LARGE SCALE GENOMIC DNA]</scope>
    <source>
        <strain evidence="2">WM001</strain>
    </source>
</reference>
<gene>
    <name evidence="2" type="ORF">SteCoe_28449</name>
</gene>
<proteinExistence type="predicted"/>
<accession>A0A1R2B848</accession>
<evidence type="ECO:0000313" key="2">
    <source>
        <dbReference type="EMBL" id="OMJ72967.1"/>
    </source>
</evidence>
<feature type="compositionally biased region" description="Basic and acidic residues" evidence="1">
    <location>
        <begin position="130"/>
        <end position="148"/>
    </location>
</feature>
<feature type="region of interest" description="Disordered" evidence="1">
    <location>
        <begin position="130"/>
        <end position="158"/>
    </location>
</feature>
<sequence length="176" mass="20773">MEPLCQSRHIKLRRYEVSLRRSMDCFNKVLQQSPFNIMLQNPISYQFRHWQLKQKNSFVISLSKRSSLNSFQTISQSRKISQKTPQNLVKDPQKIRDKKSFKRENSEKSREGTFASPYISLIVRSKGINKDQRARTVSPGRKEQENKKLAQKKTFGVAHRQNKSFDNEICPWDIVQ</sequence>
<dbReference type="Proteomes" id="UP000187209">
    <property type="component" value="Unassembled WGS sequence"/>
</dbReference>
<feature type="compositionally biased region" description="Polar residues" evidence="1">
    <location>
        <begin position="74"/>
        <end position="87"/>
    </location>
</feature>
<organism evidence="2 3">
    <name type="scientific">Stentor coeruleus</name>
    <dbReference type="NCBI Taxonomy" id="5963"/>
    <lineage>
        <taxon>Eukaryota</taxon>
        <taxon>Sar</taxon>
        <taxon>Alveolata</taxon>
        <taxon>Ciliophora</taxon>
        <taxon>Postciliodesmatophora</taxon>
        <taxon>Heterotrichea</taxon>
        <taxon>Heterotrichida</taxon>
        <taxon>Stentoridae</taxon>
        <taxon>Stentor</taxon>
    </lineage>
</organism>
<name>A0A1R2B848_9CILI</name>
<evidence type="ECO:0000313" key="3">
    <source>
        <dbReference type="Proteomes" id="UP000187209"/>
    </source>
</evidence>
<feature type="region of interest" description="Disordered" evidence="1">
    <location>
        <begin position="74"/>
        <end position="112"/>
    </location>
</feature>
<protein>
    <submittedName>
        <fullName evidence="2">Uncharacterized protein</fullName>
    </submittedName>
</protein>
<keyword evidence="3" id="KW-1185">Reference proteome</keyword>
<dbReference type="AlphaFoldDB" id="A0A1R2B848"/>
<comment type="caution">
    <text evidence="2">The sequence shown here is derived from an EMBL/GenBank/DDBJ whole genome shotgun (WGS) entry which is preliminary data.</text>
</comment>
<evidence type="ECO:0000256" key="1">
    <source>
        <dbReference type="SAM" id="MobiDB-lite"/>
    </source>
</evidence>
<dbReference type="EMBL" id="MPUH01000858">
    <property type="protein sequence ID" value="OMJ72967.1"/>
    <property type="molecule type" value="Genomic_DNA"/>
</dbReference>